<accession>A0A917A4M9</accession>
<protein>
    <submittedName>
        <fullName evidence="2">Glycosyl transferase family 2</fullName>
    </submittedName>
</protein>
<dbReference type="SUPFAM" id="SSF53448">
    <property type="entry name" value="Nucleotide-diphospho-sugar transferases"/>
    <property type="match status" value="1"/>
</dbReference>
<reference evidence="2" key="2">
    <citation type="submission" date="2020-09" db="EMBL/GenBank/DDBJ databases">
        <authorList>
            <person name="Sun Q."/>
            <person name="Zhou Y."/>
        </authorList>
    </citation>
    <scope>NUCLEOTIDE SEQUENCE</scope>
    <source>
        <strain evidence="2">CGMCC 1.15533</strain>
    </source>
</reference>
<feature type="domain" description="Glycosyltransferase 2-like" evidence="1">
    <location>
        <begin position="6"/>
        <end position="167"/>
    </location>
</feature>
<dbReference type="AlphaFoldDB" id="A0A917A4M9"/>
<dbReference type="Gene3D" id="3.90.550.10">
    <property type="entry name" value="Spore Coat Polysaccharide Biosynthesis Protein SpsA, Chain A"/>
    <property type="match status" value="1"/>
</dbReference>
<dbReference type="CDD" id="cd00761">
    <property type="entry name" value="Glyco_tranf_GTA_type"/>
    <property type="match status" value="1"/>
</dbReference>
<name>A0A917A4M9_9STRE</name>
<dbReference type="OrthoDB" id="8773442at2"/>
<dbReference type="InterPro" id="IPR029044">
    <property type="entry name" value="Nucleotide-diphossugar_trans"/>
</dbReference>
<dbReference type="Pfam" id="PF00535">
    <property type="entry name" value="Glycos_transf_2"/>
    <property type="match status" value="1"/>
</dbReference>
<dbReference type="PANTHER" id="PTHR22916">
    <property type="entry name" value="GLYCOSYLTRANSFERASE"/>
    <property type="match status" value="1"/>
</dbReference>
<dbReference type="PANTHER" id="PTHR22916:SF3">
    <property type="entry name" value="UDP-GLCNAC:BETAGAL BETA-1,3-N-ACETYLGLUCOSAMINYLTRANSFERASE-LIKE PROTEIN 1"/>
    <property type="match status" value="1"/>
</dbReference>
<evidence type="ECO:0000313" key="3">
    <source>
        <dbReference type="Proteomes" id="UP000660801"/>
    </source>
</evidence>
<dbReference type="EMBL" id="BMJN01000002">
    <property type="protein sequence ID" value="GGE24865.1"/>
    <property type="molecule type" value="Genomic_DNA"/>
</dbReference>
<keyword evidence="2" id="KW-0808">Transferase</keyword>
<proteinExistence type="predicted"/>
<sequence length="297" mass="34229">MDDLVSVVITTYGRTDTLRRAIQSVLNQTHQNMEILVVDDNKETDLKAKVRELVEGIKDARLKLIVNEVNVGGAVARNVGIANSKADYIAFLDDDDEYLPIKIEKQLELFKNSSDKVGLIYGYCLSIDSQGHEVKYTYDYTGKCVFEGMLDCIAATSQWMCRKEALDSVGCFSDVPCKQDSTVIVKLLAAGYEVDRVPEFLSIYHDEESQRISRQGHEKRIIGEEKLRDLCRSHYDLLSERERKEVEYRFACRLAPHYYATKDFVHFKSALKNILTTHLFKRTSLSFYKQFIRYMVK</sequence>
<comment type="caution">
    <text evidence="2">The sequence shown here is derived from an EMBL/GenBank/DDBJ whole genome shotgun (WGS) entry which is preliminary data.</text>
</comment>
<reference evidence="2" key="1">
    <citation type="journal article" date="2014" name="Int. J. Syst. Evol. Microbiol.">
        <title>Complete genome sequence of Corynebacterium casei LMG S-19264T (=DSM 44701T), isolated from a smear-ripened cheese.</title>
        <authorList>
            <consortium name="US DOE Joint Genome Institute (JGI-PGF)"/>
            <person name="Walter F."/>
            <person name="Albersmeier A."/>
            <person name="Kalinowski J."/>
            <person name="Ruckert C."/>
        </authorList>
    </citation>
    <scope>NUCLEOTIDE SEQUENCE</scope>
    <source>
        <strain evidence="2">CGMCC 1.15533</strain>
    </source>
</reference>
<dbReference type="GO" id="GO:0016758">
    <property type="term" value="F:hexosyltransferase activity"/>
    <property type="evidence" value="ECO:0007669"/>
    <property type="project" value="UniProtKB-ARBA"/>
</dbReference>
<organism evidence="2 3">
    <name type="scientific">Streptococcus himalayensis</name>
    <dbReference type="NCBI Taxonomy" id="1888195"/>
    <lineage>
        <taxon>Bacteria</taxon>
        <taxon>Bacillati</taxon>
        <taxon>Bacillota</taxon>
        <taxon>Bacilli</taxon>
        <taxon>Lactobacillales</taxon>
        <taxon>Streptococcaceae</taxon>
        <taxon>Streptococcus</taxon>
    </lineage>
</organism>
<gene>
    <name evidence="2" type="primary">glycosyltransferase</name>
    <name evidence="2" type="ORF">GCM10011510_02430</name>
</gene>
<dbReference type="RefSeq" id="WP_068989687.1">
    <property type="nucleotide sequence ID" value="NZ_BMJN01000002.1"/>
</dbReference>
<evidence type="ECO:0000259" key="1">
    <source>
        <dbReference type="Pfam" id="PF00535"/>
    </source>
</evidence>
<evidence type="ECO:0000313" key="2">
    <source>
        <dbReference type="EMBL" id="GGE24865.1"/>
    </source>
</evidence>
<dbReference type="InterPro" id="IPR001173">
    <property type="entry name" value="Glyco_trans_2-like"/>
</dbReference>
<keyword evidence="3" id="KW-1185">Reference proteome</keyword>
<dbReference type="Proteomes" id="UP000660801">
    <property type="component" value="Unassembled WGS sequence"/>
</dbReference>